<dbReference type="GO" id="GO:0055085">
    <property type="term" value="P:transmembrane transport"/>
    <property type="evidence" value="ECO:0007669"/>
    <property type="project" value="InterPro"/>
</dbReference>
<keyword evidence="3" id="KW-1003">Cell membrane</keyword>
<feature type="transmembrane region" description="Helical" evidence="7">
    <location>
        <begin position="74"/>
        <end position="94"/>
    </location>
</feature>
<keyword evidence="5 7" id="KW-1133">Transmembrane helix</keyword>
<reference evidence="9 10" key="1">
    <citation type="submission" date="2018-06" db="EMBL/GenBank/DDBJ databases">
        <title>Paenibacillus montanisoli sp. nov., isolated from mountain area soil.</title>
        <authorList>
            <person name="Wu M."/>
        </authorList>
    </citation>
    <scope>NUCLEOTIDE SEQUENCE [LARGE SCALE GENOMIC DNA]</scope>
    <source>
        <strain evidence="9 10">RA17</strain>
    </source>
</reference>
<evidence type="ECO:0000256" key="7">
    <source>
        <dbReference type="RuleBase" id="RU363032"/>
    </source>
</evidence>
<feature type="transmembrane region" description="Helical" evidence="7">
    <location>
        <begin position="20"/>
        <end position="42"/>
    </location>
</feature>
<name>A0A328TY63_9BACL</name>
<feature type="domain" description="ABC transmembrane type-1" evidence="8">
    <location>
        <begin position="71"/>
        <end position="265"/>
    </location>
</feature>
<evidence type="ECO:0000256" key="1">
    <source>
        <dbReference type="ARBA" id="ARBA00004651"/>
    </source>
</evidence>
<dbReference type="CDD" id="cd06261">
    <property type="entry name" value="TM_PBP2"/>
    <property type="match status" value="1"/>
</dbReference>
<dbReference type="InterPro" id="IPR000515">
    <property type="entry name" value="MetI-like"/>
</dbReference>
<proteinExistence type="inferred from homology"/>
<feature type="transmembrane region" description="Helical" evidence="7">
    <location>
        <begin position="106"/>
        <end position="130"/>
    </location>
</feature>
<feature type="transmembrane region" description="Helical" evidence="7">
    <location>
        <begin position="242"/>
        <end position="264"/>
    </location>
</feature>
<comment type="caution">
    <text evidence="9">The sequence shown here is derived from an EMBL/GenBank/DDBJ whole genome shotgun (WGS) entry which is preliminary data.</text>
</comment>
<protein>
    <submittedName>
        <fullName evidence="9">Carbohydrate ABC transporter permease</fullName>
    </submittedName>
</protein>
<dbReference type="Pfam" id="PF00528">
    <property type="entry name" value="BPD_transp_1"/>
    <property type="match status" value="1"/>
</dbReference>
<gene>
    <name evidence="9" type="ORF">DL346_18940</name>
</gene>
<dbReference type="Gene3D" id="1.10.3720.10">
    <property type="entry name" value="MetI-like"/>
    <property type="match status" value="1"/>
</dbReference>
<evidence type="ECO:0000313" key="9">
    <source>
        <dbReference type="EMBL" id="RAP75427.1"/>
    </source>
</evidence>
<dbReference type="EMBL" id="QLUW01000003">
    <property type="protein sequence ID" value="RAP75427.1"/>
    <property type="molecule type" value="Genomic_DNA"/>
</dbReference>
<keyword evidence="2 7" id="KW-0813">Transport</keyword>
<feature type="transmembrane region" description="Helical" evidence="7">
    <location>
        <begin position="142"/>
        <end position="161"/>
    </location>
</feature>
<evidence type="ECO:0000259" key="8">
    <source>
        <dbReference type="PROSITE" id="PS50928"/>
    </source>
</evidence>
<dbReference type="InterPro" id="IPR035906">
    <property type="entry name" value="MetI-like_sf"/>
</dbReference>
<dbReference type="Proteomes" id="UP000249260">
    <property type="component" value="Unassembled WGS sequence"/>
</dbReference>
<comment type="subcellular location">
    <subcellularLocation>
        <location evidence="1 7">Cell membrane</location>
        <topology evidence="1 7">Multi-pass membrane protein</topology>
    </subcellularLocation>
</comment>
<dbReference type="GO" id="GO:0005886">
    <property type="term" value="C:plasma membrane"/>
    <property type="evidence" value="ECO:0007669"/>
    <property type="project" value="UniProtKB-SubCell"/>
</dbReference>
<organism evidence="9 10">
    <name type="scientific">Paenibacillus montanisoli</name>
    <dbReference type="NCBI Taxonomy" id="2081970"/>
    <lineage>
        <taxon>Bacteria</taxon>
        <taxon>Bacillati</taxon>
        <taxon>Bacillota</taxon>
        <taxon>Bacilli</taxon>
        <taxon>Bacillales</taxon>
        <taxon>Paenibacillaceae</taxon>
        <taxon>Paenibacillus</taxon>
    </lineage>
</organism>
<dbReference type="OrthoDB" id="148827at2"/>
<evidence type="ECO:0000256" key="3">
    <source>
        <dbReference type="ARBA" id="ARBA00022475"/>
    </source>
</evidence>
<evidence type="ECO:0000256" key="2">
    <source>
        <dbReference type="ARBA" id="ARBA00022448"/>
    </source>
</evidence>
<dbReference type="PANTHER" id="PTHR43744:SF6">
    <property type="entry name" value="ABC TRANSPORTER PERMEASE PROTEIN YESQ-RELATED"/>
    <property type="match status" value="1"/>
</dbReference>
<keyword evidence="6 7" id="KW-0472">Membrane</keyword>
<evidence type="ECO:0000256" key="6">
    <source>
        <dbReference type="ARBA" id="ARBA00023136"/>
    </source>
</evidence>
<evidence type="ECO:0000256" key="4">
    <source>
        <dbReference type="ARBA" id="ARBA00022692"/>
    </source>
</evidence>
<keyword evidence="4 7" id="KW-0812">Transmembrane</keyword>
<keyword evidence="10" id="KW-1185">Reference proteome</keyword>
<accession>A0A328TY63</accession>
<dbReference type="PANTHER" id="PTHR43744">
    <property type="entry name" value="ABC TRANSPORTER PERMEASE PROTEIN MG189-RELATED-RELATED"/>
    <property type="match status" value="1"/>
</dbReference>
<dbReference type="AlphaFoldDB" id="A0A328TY63"/>
<dbReference type="PROSITE" id="PS50928">
    <property type="entry name" value="ABC_TM1"/>
    <property type="match status" value="1"/>
</dbReference>
<feature type="transmembrane region" description="Helical" evidence="7">
    <location>
        <begin position="182"/>
        <end position="203"/>
    </location>
</feature>
<dbReference type="SUPFAM" id="SSF161098">
    <property type="entry name" value="MetI-like"/>
    <property type="match status" value="1"/>
</dbReference>
<comment type="similarity">
    <text evidence="7">Belongs to the binding-protein-dependent transport system permease family.</text>
</comment>
<evidence type="ECO:0000313" key="10">
    <source>
        <dbReference type="Proteomes" id="UP000249260"/>
    </source>
</evidence>
<sequence>MNDVKTETTTKGSIPHYAALIFFSALFIFPLYLAFVLALSAWNTTPGLVPVGFHPENFKYATTLINFWHYTKNSIIICAITLITSTLTSGLVGYAFARIAVPGRNVLFMIVLSTMMLPGIVTQIPQYILFHNYGLLDTFWPWLFWGLGGNAFFIFMYRQFFSAIPKELEEAARIDGCSIFRTYWNIFLPMSFPVIATVSIMTFQGSWGDFMGPFMFLKQDHYPLATALSMISYKFEGQEDMILTSVSTAAAILLIVPVLVTFFLGQRYIVEGIVTTGVKG</sequence>
<evidence type="ECO:0000256" key="5">
    <source>
        <dbReference type="ARBA" id="ARBA00022989"/>
    </source>
</evidence>